<sequence>MEIAPNPCRRLVDASAPARHVICLHGEAVPGDCAEAPPERSGVDPASRSSPLPTKASGLLVEAVGAPLTRRFMRLTGQKSASPPASPGGHVDPADEDSREAAARELPEETGVRVEPERLRLVGDGGGALPPHGLRAGGEGGAGDLVTGGLQTDGGREATRGVAQRLVDHLPGAHGGERLEHPGAQGGFLEDVDEGDGAPLLADRLLEFAQVLAFPLWLGLLSRLLYLLPLAVLRRMAARPRRCPALGRRLVPPGNPELPTALRELSPLVDIEV</sequence>
<evidence type="ECO:0000313" key="5">
    <source>
        <dbReference type="Proteomes" id="UP000326553"/>
    </source>
</evidence>
<evidence type="ECO:0000313" key="4">
    <source>
        <dbReference type="EMBL" id="QEV22738.1"/>
    </source>
</evidence>
<feature type="region of interest" description="Disordered" evidence="1">
    <location>
        <begin position="29"/>
        <end position="54"/>
    </location>
</feature>
<dbReference type="AlphaFoldDB" id="A0A5J6HSQ7"/>
<dbReference type="InterPro" id="IPR000086">
    <property type="entry name" value="NUDIX_hydrolase_dom"/>
</dbReference>
<keyword evidence="4" id="KW-0378">Hydrolase</keyword>
<evidence type="ECO:0000256" key="1">
    <source>
        <dbReference type="SAM" id="MobiDB-lite"/>
    </source>
</evidence>
<keyword evidence="2" id="KW-1133">Transmembrane helix</keyword>
<protein>
    <submittedName>
        <fullName evidence="4">NUDIX hydrolase</fullName>
    </submittedName>
</protein>
<dbReference type="GO" id="GO:0016787">
    <property type="term" value="F:hydrolase activity"/>
    <property type="evidence" value="ECO:0007669"/>
    <property type="project" value="UniProtKB-KW"/>
</dbReference>
<dbReference type="InterPro" id="IPR015797">
    <property type="entry name" value="NUDIX_hydrolase-like_dom_sf"/>
</dbReference>
<gene>
    <name evidence="4" type="ORF">CP975_34305</name>
</gene>
<dbReference type="SUPFAM" id="SSF55811">
    <property type="entry name" value="Nudix"/>
    <property type="match status" value="1"/>
</dbReference>
<keyword evidence="2" id="KW-0812">Transmembrane</keyword>
<keyword evidence="5" id="KW-1185">Reference proteome</keyword>
<feature type="region of interest" description="Disordered" evidence="1">
    <location>
        <begin position="77"/>
        <end position="117"/>
    </location>
</feature>
<organism evidence="4 5">
    <name type="scientific">Streptomyces alboniger</name>
    <dbReference type="NCBI Taxonomy" id="132473"/>
    <lineage>
        <taxon>Bacteria</taxon>
        <taxon>Bacillati</taxon>
        <taxon>Actinomycetota</taxon>
        <taxon>Actinomycetes</taxon>
        <taxon>Kitasatosporales</taxon>
        <taxon>Streptomycetaceae</taxon>
        <taxon>Streptomyces</taxon>
        <taxon>Streptomyces aurantiacus group</taxon>
    </lineage>
</organism>
<feature type="compositionally biased region" description="Basic and acidic residues" evidence="1">
    <location>
        <begin position="99"/>
        <end position="117"/>
    </location>
</feature>
<evidence type="ECO:0000256" key="2">
    <source>
        <dbReference type="SAM" id="Phobius"/>
    </source>
</evidence>
<dbReference type="KEGG" id="salw:CP975_34305"/>
<accession>A0A5J6HSQ7</accession>
<keyword evidence="2" id="KW-0472">Membrane</keyword>
<feature type="domain" description="Nudix hydrolase" evidence="3">
    <location>
        <begin position="63"/>
        <end position="124"/>
    </location>
</feature>
<dbReference type="Pfam" id="PF00293">
    <property type="entry name" value="NUDIX"/>
    <property type="match status" value="1"/>
</dbReference>
<dbReference type="EMBL" id="CP023695">
    <property type="protein sequence ID" value="QEV22738.1"/>
    <property type="molecule type" value="Genomic_DNA"/>
</dbReference>
<evidence type="ECO:0000259" key="3">
    <source>
        <dbReference type="Pfam" id="PF00293"/>
    </source>
</evidence>
<feature type="transmembrane region" description="Helical" evidence="2">
    <location>
        <begin position="214"/>
        <end position="233"/>
    </location>
</feature>
<reference evidence="4 5" key="1">
    <citation type="submission" date="2017-09" db="EMBL/GenBank/DDBJ databases">
        <authorList>
            <person name="Lee N."/>
            <person name="Cho B.-K."/>
        </authorList>
    </citation>
    <scope>NUCLEOTIDE SEQUENCE [LARGE SCALE GENOMIC DNA]</scope>
    <source>
        <strain evidence="4 5">ATCC 12461</strain>
    </source>
</reference>
<dbReference type="Gene3D" id="3.90.79.10">
    <property type="entry name" value="Nucleoside Triphosphate Pyrophosphohydrolase"/>
    <property type="match status" value="1"/>
</dbReference>
<name>A0A5J6HSQ7_STRAD</name>
<dbReference type="OrthoDB" id="9804442at2"/>
<proteinExistence type="predicted"/>
<dbReference type="Proteomes" id="UP000326553">
    <property type="component" value="Chromosome"/>
</dbReference>